<dbReference type="EMBL" id="CM040976">
    <property type="protein sequence ID" value="MCJ8729465.1"/>
    <property type="molecule type" value="Genomic_DNA"/>
</dbReference>
<protein>
    <submittedName>
        <fullName evidence="1">Uncharacterized protein</fullName>
    </submittedName>
</protein>
<dbReference type="Proteomes" id="UP000830395">
    <property type="component" value="Chromosome 2"/>
</dbReference>
<evidence type="ECO:0000313" key="1">
    <source>
        <dbReference type="EMBL" id="MCJ8729465.1"/>
    </source>
</evidence>
<keyword evidence="2" id="KW-1185">Reference proteome</keyword>
<comment type="caution">
    <text evidence="1">The sequence shown here is derived from an EMBL/GenBank/DDBJ whole genome shotgun (WGS) entry which is preliminary data.</text>
</comment>
<name>A0ACC5Y1G8_9TELE</name>
<evidence type="ECO:0000313" key="2">
    <source>
        <dbReference type="Proteomes" id="UP000830395"/>
    </source>
</evidence>
<reference evidence="1" key="1">
    <citation type="submission" date="2020-02" db="EMBL/GenBank/DDBJ databases">
        <title>Genome sequencing of the panga catfish, Pangasius djambal.</title>
        <authorList>
            <person name="Wen M."/>
            <person name="Zahm M."/>
            <person name="Roques C."/>
            <person name="Cabau C."/>
            <person name="Klopp C."/>
            <person name="Donnadieu C."/>
            <person name="Jouanno E."/>
            <person name="Avarre J.-C."/>
            <person name="Campet M."/>
            <person name="Ha T."/>
            <person name="Dugue R."/>
            <person name="Lampietro C."/>
            <person name="Louis A."/>
            <person name="Herpin A."/>
            <person name="Echchiki A."/>
            <person name="Berthelot C."/>
            <person name="Parey E."/>
            <person name="Roest-Crollius H."/>
            <person name="Braasch I."/>
            <person name="Postlethwait J.H."/>
            <person name="Bobe J."/>
            <person name="Montfort J."/>
            <person name="Bouchez O."/>
            <person name="Begum T."/>
            <person name="Schartl M."/>
            <person name="Gustiano R."/>
            <person name="Guiguen Y."/>
        </authorList>
    </citation>
    <scope>NUCLEOTIDE SEQUENCE</scope>
    <source>
        <strain evidence="1">Pdj_M5554</strain>
    </source>
</reference>
<sequence length="80" mass="9046">MMPSIFTRVPAPLAAKQPQSTTDQPPYFTVDIGCFSLPSSFSANMPVVFKARKMEKYLAHLLWSSYLAFSDYSFVIHTVH</sequence>
<organism evidence="1 2">
    <name type="scientific">Pangasius djambal</name>
    <dbReference type="NCBI Taxonomy" id="1691987"/>
    <lineage>
        <taxon>Eukaryota</taxon>
        <taxon>Metazoa</taxon>
        <taxon>Chordata</taxon>
        <taxon>Craniata</taxon>
        <taxon>Vertebrata</taxon>
        <taxon>Euteleostomi</taxon>
        <taxon>Actinopterygii</taxon>
        <taxon>Neopterygii</taxon>
        <taxon>Teleostei</taxon>
        <taxon>Ostariophysi</taxon>
        <taxon>Siluriformes</taxon>
        <taxon>Pangasiidae</taxon>
        <taxon>Pangasius</taxon>
    </lineage>
</organism>
<gene>
    <name evidence="1" type="ORF">PDJAM_G00106690</name>
</gene>
<proteinExistence type="predicted"/>
<accession>A0ACC5Y1G8</accession>